<sequence length="520" mass="59658">MKSLCLLWFMKTKATVRNLFKKPSSAIFTIFIVLLYGFVFYSFLFLPKDQSYMVVNFELHSSILLFVGFLALMLFSTMLSSRKALFSGEDAYFLFSGPFHKKQIMTFLTFQTFLQSILLSFFALIFFIGMNMGISVDFGFIGLALLGSMLTIMIFLVFIDYSYILSIGDQKYKKINYIIAGIFGIVLVIILGLTYLETGRIQTIMIDFIESPLFYFVPVFGWLKLTLISYVTSQMGMVCLGLLLLVISLVIIYLLFITYKGDFYEQALQDSLELSKQLKEFKAGNQDALRNVKVKKTSVKRFYDGAYAVLSKNLLLMKKKGNIISWNDIISIGIYLVITIFSDLGFGFFIYMMIIWLFMMMQTSDLVGELKNYQIYLIPDKPYKKLIAVMIPTFMKVSIIGTLSFIVVGMYYHETFLTIFMYLINMFGYIFIFMSASVLTIRLLKSRTTQVFENMMRMLIMIVSALPSVILTVIFMMTNALTPTVLTMLSMASLAMNFILALIILWACQGMMNGRELKSE</sequence>
<accession>A0ABT7UF63</accession>
<feature type="transmembrane region" description="Helical" evidence="1">
    <location>
        <begin position="140"/>
        <end position="163"/>
    </location>
</feature>
<dbReference type="EMBL" id="JAUDCK010000001">
    <property type="protein sequence ID" value="MDM8194789.1"/>
    <property type="molecule type" value="Genomic_DNA"/>
</dbReference>
<keyword evidence="1" id="KW-0472">Membrane</keyword>
<feature type="transmembrane region" description="Helical" evidence="1">
    <location>
        <begin position="484"/>
        <end position="508"/>
    </location>
</feature>
<dbReference type="Proteomes" id="UP001529275">
    <property type="component" value="Unassembled WGS sequence"/>
</dbReference>
<evidence type="ECO:0000313" key="2">
    <source>
        <dbReference type="EMBL" id="MDM8194789.1"/>
    </source>
</evidence>
<proteinExistence type="predicted"/>
<dbReference type="InterPro" id="IPR031584">
    <property type="entry name" value="Put_ABC_export"/>
</dbReference>
<reference evidence="3" key="1">
    <citation type="submission" date="2023-06" db="EMBL/GenBank/DDBJ databases">
        <title>Identification and characterization of horizontal gene transfer across gut microbiota members of farm animals based on homology search.</title>
        <authorList>
            <person name="Zeman M."/>
            <person name="Kubasova T."/>
            <person name="Jahodarova E."/>
            <person name="Nykrynova M."/>
            <person name="Rychlik I."/>
        </authorList>
    </citation>
    <scope>NUCLEOTIDE SEQUENCE [LARGE SCALE GENOMIC DNA]</scope>
    <source>
        <strain evidence="3">ET341</strain>
    </source>
</reference>
<keyword evidence="3" id="KW-1185">Reference proteome</keyword>
<feature type="transmembrane region" description="Helical" evidence="1">
    <location>
        <begin position="387"/>
        <end position="413"/>
    </location>
</feature>
<feature type="transmembrane region" description="Helical" evidence="1">
    <location>
        <begin position="419"/>
        <end position="444"/>
    </location>
</feature>
<feature type="transmembrane region" description="Helical" evidence="1">
    <location>
        <begin position="24"/>
        <end position="47"/>
    </location>
</feature>
<keyword evidence="1" id="KW-0812">Transmembrane</keyword>
<feature type="transmembrane region" description="Helical" evidence="1">
    <location>
        <begin position="59"/>
        <end position="79"/>
    </location>
</feature>
<evidence type="ECO:0000313" key="3">
    <source>
        <dbReference type="Proteomes" id="UP001529275"/>
    </source>
</evidence>
<dbReference type="RefSeq" id="WP_087936873.1">
    <property type="nucleotide sequence ID" value="NZ_JAUDCK010000001.1"/>
</dbReference>
<organism evidence="2 3">
    <name type="scientific">Massilimicrobiota timonensis</name>
    <dbReference type="NCBI Taxonomy" id="1776392"/>
    <lineage>
        <taxon>Bacteria</taxon>
        <taxon>Bacillati</taxon>
        <taxon>Bacillota</taxon>
        <taxon>Erysipelotrichia</taxon>
        <taxon>Erysipelotrichales</taxon>
        <taxon>Erysipelotrichaceae</taxon>
        <taxon>Massilimicrobiota</taxon>
    </lineage>
</organism>
<gene>
    <name evidence="2" type="ORF">QUV98_00410</name>
</gene>
<name>A0ABT7UF63_9FIRM</name>
<dbReference type="Pfam" id="PF16962">
    <property type="entry name" value="ABC_export"/>
    <property type="match status" value="1"/>
</dbReference>
<evidence type="ECO:0000256" key="1">
    <source>
        <dbReference type="SAM" id="Phobius"/>
    </source>
</evidence>
<feature type="transmembrane region" description="Helical" evidence="1">
    <location>
        <begin position="323"/>
        <end position="342"/>
    </location>
</feature>
<protein>
    <submittedName>
        <fullName evidence="2">ABC exporter domain-containing protein</fullName>
    </submittedName>
</protein>
<keyword evidence="1" id="KW-1133">Transmembrane helix</keyword>
<feature type="transmembrane region" description="Helical" evidence="1">
    <location>
        <begin position="235"/>
        <end position="256"/>
    </location>
</feature>
<feature type="transmembrane region" description="Helical" evidence="1">
    <location>
        <begin position="175"/>
        <end position="196"/>
    </location>
</feature>
<feature type="transmembrane region" description="Helical" evidence="1">
    <location>
        <begin position="104"/>
        <end position="128"/>
    </location>
</feature>
<feature type="transmembrane region" description="Helical" evidence="1">
    <location>
        <begin position="456"/>
        <end position="478"/>
    </location>
</feature>
<comment type="caution">
    <text evidence="2">The sequence shown here is derived from an EMBL/GenBank/DDBJ whole genome shotgun (WGS) entry which is preliminary data.</text>
</comment>
<feature type="transmembrane region" description="Helical" evidence="1">
    <location>
        <begin position="203"/>
        <end position="223"/>
    </location>
</feature>